<dbReference type="GO" id="GO:0005634">
    <property type="term" value="C:nucleus"/>
    <property type="evidence" value="ECO:0007669"/>
    <property type="project" value="InterPro"/>
</dbReference>
<feature type="compositionally biased region" description="Basic residues" evidence="1">
    <location>
        <begin position="113"/>
        <end position="125"/>
    </location>
</feature>
<sequence length="518" mass="58589">MSLYEYKHPIINKELVTGPDAASRKQFPTLEAWYDVVNDYEFQARCPVILKNSHRNKHFTFACHLKSCPFKVLLSYSGHNKDGPFESAKGEDDEDDEDEDEVDVGDDGEPRQRHQHHQHHQHLQHHQHDAGDDVSAAIAAAVAAVTDTKPSGHGSPSGDAGSRSGSTNGDDSDSLSAQLATVRGPFTVTKIDPYHNHPLESNLSLSKFVLTKVPRILQNDLKFDSILESLCNDDDNTVAKFRVSQYVEESGILDILKERYGLSDHDLDKKLLSHIARRITTYKARFVLKKKKNGTYGVSPNAMSMSAAAAAAAAISANGSGSGSATPQQHHHHHHPQQQQHHHHPQQHHLHHQQQQLGSPDLDKKRSYSTNEPVSDQDDDLDTRKRSRTNKISTAVKMGTRSSLVNDPGLAQLDDANDSEDNKLPQDVAEQLRLLSSHLKEVEQQQQQQEQEQEHHHHHNHEQEPHDHDHDHDHLTNHQHHLPHHQQEHHLNHNRSPRRQGHLREEDDENIQPELRGQ</sequence>
<dbReference type="PANTHER" id="PTHR14312">
    <property type="entry name" value="CREB/ATF BZIP TRANSCRIPTION FACTOR"/>
    <property type="match status" value="1"/>
</dbReference>
<proteinExistence type="predicted"/>
<feature type="compositionally biased region" description="Basic and acidic residues" evidence="1">
    <location>
        <begin position="81"/>
        <end position="90"/>
    </location>
</feature>
<feature type="region of interest" description="Disordered" evidence="1">
    <location>
        <begin position="145"/>
        <end position="175"/>
    </location>
</feature>
<feature type="region of interest" description="Disordered" evidence="1">
    <location>
        <begin position="317"/>
        <end position="422"/>
    </location>
</feature>
<gene>
    <name evidence="2" type="ORF">LANO_0D06766G</name>
</gene>
<feature type="compositionally biased region" description="Polar residues" evidence="1">
    <location>
        <begin position="163"/>
        <end position="175"/>
    </location>
</feature>
<dbReference type="OrthoDB" id="4065241at2759"/>
<feature type="compositionally biased region" description="Basic residues" evidence="1">
    <location>
        <begin position="492"/>
        <end position="501"/>
    </location>
</feature>
<feature type="region of interest" description="Disordered" evidence="1">
    <location>
        <begin position="81"/>
        <end position="131"/>
    </location>
</feature>
<feature type="region of interest" description="Disordered" evidence="1">
    <location>
        <begin position="440"/>
        <end position="518"/>
    </location>
</feature>
<dbReference type="InterPro" id="IPR006774">
    <property type="entry name" value="BAF1_ABF1"/>
</dbReference>
<evidence type="ECO:0000256" key="1">
    <source>
        <dbReference type="SAM" id="MobiDB-lite"/>
    </source>
</evidence>
<feature type="compositionally biased region" description="Basic and acidic residues" evidence="1">
    <location>
        <begin position="461"/>
        <end position="476"/>
    </location>
</feature>
<protein>
    <submittedName>
        <fullName evidence="2">LANO_0D06766g1_1</fullName>
    </submittedName>
</protein>
<keyword evidence="3" id="KW-1185">Reference proteome</keyword>
<evidence type="ECO:0000313" key="3">
    <source>
        <dbReference type="Proteomes" id="UP000189911"/>
    </source>
</evidence>
<feature type="compositionally biased region" description="Basic residues" evidence="1">
    <location>
        <begin position="329"/>
        <end position="352"/>
    </location>
</feature>
<evidence type="ECO:0000313" key="2">
    <source>
        <dbReference type="EMBL" id="SCU89874.1"/>
    </source>
</evidence>
<dbReference type="GO" id="GO:0006338">
    <property type="term" value="P:chromatin remodeling"/>
    <property type="evidence" value="ECO:0007669"/>
    <property type="project" value="InterPro"/>
</dbReference>
<dbReference type="GO" id="GO:0010468">
    <property type="term" value="P:regulation of gene expression"/>
    <property type="evidence" value="ECO:0007669"/>
    <property type="project" value="TreeGrafter"/>
</dbReference>
<dbReference type="GO" id="GO:0043565">
    <property type="term" value="F:sequence-specific DNA binding"/>
    <property type="evidence" value="ECO:0007669"/>
    <property type="project" value="TreeGrafter"/>
</dbReference>
<reference evidence="3" key="1">
    <citation type="submission" date="2016-03" db="EMBL/GenBank/DDBJ databases">
        <authorList>
            <person name="Devillers Hugo."/>
        </authorList>
    </citation>
    <scope>NUCLEOTIDE SEQUENCE [LARGE SCALE GENOMIC DNA]</scope>
</reference>
<dbReference type="PANTHER" id="PTHR14312:SF1">
    <property type="entry name" value="BASIC-LEUCINE ZIPPER TRANSCRIPTION FACTOR A"/>
    <property type="match status" value="1"/>
</dbReference>
<dbReference type="Proteomes" id="UP000189911">
    <property type="component" value="Chromosome D"/>
</dbReference>
<dbReference type="Pfam" id="PF04684">
    <property type="entry name" value="BAF1_ABF1"/>
    <property type="match status" value="1"/>
</dbReference>
<accession>A0A1G4JHJ9</accession>
<dbReference type="EMBL" id="LT598448">
    <property type="protein sequence ID" value="SCU89874.1"/>
    <property type="molecule type" value="Genomic_DNA"/>
</dbReference>
<name>A0A1G4JHJ9_9SACH</name>
<organism evidence="2 3">
    <name type="scientific">Lachancea nothofagi CBS 11611</name>
    <dbReference type="NCBI Taxonomy" id="1266666"/>
    <lineage>
        <taxon>Eukaryota</taxon>
        <taxon>Fungi</taxon>
        <taxon>Dikarya</taxon>
        <taxon>Ascomycota</taxon>
        <taxon>Saccharomycotina</taxon>
        <taxon>Saccharomycetes</taxon>
        <taxon>Saccharomycetales</taxon>
        <taxon>Saccharomycetaceae</taxon>
        <taxon>Lachancea</taxon>
    </lineage>
</organism>
<feature type="compositionally biased region" description="Acidic residues" evidence="1">
    <location>
        <begin position="91"/>
        <end position="107"/>
    </location>
</feature>
<dbReference type="AlphaFoldDB" id="A0A1G4JHJ9"/>